<evidence type="ECO:0000256" key="4">
    <source>
        <dbReference type="ARBA" id="ARBA00022481"/>
    </source>
</evidence>
<dbReference type="InterPro" id="IPR022346">
    <property type="entry name" value="T2SS_GspH"/>
</dbReference>
<evidence type="ECO:0000256" key="5">
    <source>
        <dbReference type="ARBA" id="ARBA00022519"/>
    </source>
</evidence>
<evidence type="ECO:0000256" key="9">
    <source>
        <dbReference type="ARBA" id="ARBA00025772"/>
    </source>
</evidence>
<proteinExistence type="inferred from homology"/>
<organism evidence="13 14">
    <name type="scientific">Luteimonas terricola</name>
    <dbReference type="NCBI Taxonomy" id="645597"/>
    <lineage>
        <taxon>Bacteria</taxon>
        <taxon>Pseudomonadati</taxon>
        <taxon>Pseudomonadota</taxon>
        <taxon>Gammaproteobacteria</taxon>
        <taxon>Lysobacterales</taxon>
        <taxon>Lysobacteraceae</taxon>
        <taxon>Luteimonas</taxon>
    </lineage>
</organism>
<comment type="caution">
    <text evidence="13">The sequence shown here is derived from an EMBL/GenBank/DDBJ whole genome shotgun (WGS) entry which is preliminary data.</text>
</comment>
<reference evidence="14" key="1">
    <citation type="journal article" date="2019" name="Int. J. Syst. Evol. Microbiol.">
        <title>The Global Catalogue of Microorganisms (GCM) 10K type strain sequencing project: providing services to taxonomists for standard genome sequencing and annotation.</title>
        <authorList>
            <consortium name="The Broad Institute Genomics Platform"/>
            <consortium name="The Broad Institute Genome Sequencing Center for Infectious Disease"/>
            <person name="Wu L."/>
            <person name="Ma J."/>
        </authorList>
    </citation>
    <scope>NUCLEOTIDE SEQUENCE [LARGE SCALE GENOMIC DNA]</scope>
    <source>
        <strain evidence="14">CGMCC 1.8985</strain>
    </source>
</reference>
<dbReference type="Proteomes" id="UP000599009">
    <property type="component" value="Unassembled WGS sequence"/>
</dbReference>
<dbReference type="PROSITE" id="PS00409">
    <property type="entry name" value="PROKAR_NTER_METHYL"/>
    <property type="match status" value="1"/>
</dbReference>
<keyword evidence="8 11" id="KW-0472">Membrane</keyword>
<dbReference type="RefSeq" id="WP_165942435.1">
    <property type="nucleotide sequence ID" value="NZ_BMME01000001.1"/>
</dbReference>
<evidence type="ECO:0000259" key="12">
    <source>
        <dbReference type="Pfam" id="PF12019"/>
    </source>
</evidence>
<evidence type="ECO:0000256" key="8">
    <source>
        <dbReference type="ARBA" id="ARBA00023136"/>
    </source>
</evidence>
<gene>
    <name evidence="13" type="ORF">GCM10011394_20510</name>
</gene>
<keyword evidence="7 11" id="KW-1133">Transmembrane helix</keyword>
<evidence type="ECO:0000256" key="2">
    <source>
        <dbReference type="ARBA" id="ARBA00021549"/>
    </source>
</evidence>
<dbReference type="NCBIfam" id="TIGR02532">
    <property type="entry name" value="IV_pilin_GFxxxE"/>
    <property type="match status" value="1"/>
</dbReference>
<evidence type="ECO:0000256" key="11">
    <source>
        <dbReference type="SAM" id="Phobius"/>
    </source>
</evidence>
<keyword evidence="5" id="KW-0997">Cell inner membrane</keyword>
<comment type="subcellular location">
    <subcellularLocation>
        <location evidence="1">Cell inner membrane</location>
        <topology evidence="1">Single-pass membrane protein</topology>
    </subcellularLocation>
</comment>
<feature type="transmembrane region" description="Helical" evidence="11">
    <location>
        <begin position="21"/>
        <end position="41"/>
    </location>
</feature>
<evidence type="ECO:0000256" key="1">
    <source>
        <dbReference type="ARBA" id="ARBA00004377"/>
    </source>
</evidence>
<comment type="similarity">
    <text evidence="9">Belongs to the GSP H family.</text>
</comment>
<accession>A0ABQ2EIN9</accession>
<name>A0ABQ2EIN9_9GAMM</name>
<keyword evidence="14" id="KW-1185">Reference proteome</keyword>
<dbReference type="InterPro" id="IPR012902">
    <property type="entry name" value="N_methyl_site"/>
</dbReference>
<evidence type="ECO:0000256" key="10">
    <source>
        <dbReference type="ARBA" id="ARBA00030775"/>
    </source>
</evidence>
<evidence type="ECO:0000256" key="7">
    <source>
        <dbReference type="ARBA" id="ARBA00022989"/>
    </source>
</evidence>
<dbReference type="SUPFAM" id="SSF54523">
    <property type="entry name" value="Pili subunits"/>
    <property type="match status" value="1"/>
</dbReference>
<dbReference type="EMBL" id="BMME01000001">
    <property type="protein sequence ID" value="GGK10985.1"/>
    <property type="molecule type" value="Genomic_DNA"/>
</dbReference>
<protein>
    <recommendedName>
        <fullName evidence="2">Type II secretion system protein H</fullName>
    </recommendedName>
    <alternativeName>
        <fullName evidence="10">General secretion pathway protein H</fullName>
    </alternativeName>
</protein>
<keyword evidence="3" id="KW-1003">Cell membrane</keyword>
<keyword evidence="4" id="KW-0488">Methylation</keyword>
<evidence type="ECO:0000313" key="13">
    <source>
        <dbReference type="EMBL" id="GGK10985.1"/>
    </source>
</evidence>
<dbReference type="Gene3D" id="3.55.40.10">
    <property type="entry name" value="minor pseudopilin epsh domain"/>
    <property type="match status" value="1"/>
</dbReference>
<evidence type="ECO:0000313" key="14">
    <source>
        <dbReference type="Proteomes" id="UP000599009"/>
    </source>
</evidence>
<evidence type="ECO:0000256" key="6">
    <source>
        <dbReference type="ARBA" id="ARBA00022692"/>
    </source>
</evidence>
<sequence length="199" mass="20553">MSVVGLARDAAVPRRRPVRGFTLIELLVTVALLAILVALAAPSFANLINSNRLAGAANDIVAALQVARMEAIRRGQSVVICPSTDGASCAGAEWSRMIVFSDRNGNQAVNAPQDVVLRDITLAAAGMQVVPSASVGGSGWIRFSPDGLAWVGANRSGAIGVCSNRLPDASNTRDVRIATSRVSVSTRNGTSACTAPSDN</sequence>
<dbReference type="InterPro" id="IPR045584">
    <property type="entry name" value="Pilin-like"/>
</dbReference>
<keyword evidence="6 11" id="KW-0812">Transmembrane</keyword>
<dbReference type="Pfam" id="PF07963">
    <property type="entry name" value="N_methyl"/>
    <property type="match status" value="1"/>
</dbReference>
<evidence type="ECO:0000256" key="3">
    <source>
        <dbReference type="ARBA" id="ARBA00022475"/>
    </source>
</evidence>
<dbReference type="Pfam" id="PF12019">
    <property type="entry name" value="GspH"/>
    <property type="match status" value="1"/>
</dbReference>
<feature type="domain" description="General secretion pathway GspH" evidence="12">
    <location>
        <begin position="56"/>
        <end position="179"/>
    </location>
</feature>